<proteinExistence type="predicted"/>
<keyword evidence="2" id="KW-1185">Reference proteome</keyword>
<name>A0ABN7AEG8_9HEMI</name>
<organism evidence="1 2">
    <name type="scientific">Nesidiocoris tenuis</name>
    <dbReference type="NCBI Taxonomy" id="355587"/>
    <lineage>
        <taxon>Eukaryota</taxon>
        <taxon>Metazoa</taxon>
        <taxon>Ecdysozoa</taxon>
        <taxon>Arthropoda</taxon>
        <taxon>Hexapoda</taxon>
        <taxon>Insecta</taxon>
        <taxon>Pterygota</taxon>
        <taxon>Neoptera</taxon>
        <taxon>Paraneoptera</taxon>
        <taxon>Hemiptera</taxon>
        <taxon>Heteroptera</taxon>
        <taxon>Panheteroptera</taxon>
        <taxon>Cimicomorpha</taxon>
        <taxon>Miridae</taxon>
        <taxon>Dicyphina</taxon>
        <taxon>Nesidiocoris</taxon>
    </lineage>
</organism>
<evidence type="ECO:0000313" key="1">
    <source>
        <dbReference type="EMBL" id="BES90680.1"/>
    </source>
</evidence>
<protein>
    <recommendedName>
        <fullName evidence="3">SCP domain-containing protein</fullName>
    </recommendedName>
</protein>
<gene>
    <name evidence="1" type="ORF">NTJ_03488</name>
</gene>
<dbReference type="Proteomes" id="UP001307889">
    <property type="component" value="Chromosome 2"/>
</dbReference>
<reference evidence="1 2" key="1">
    <citation type="submission" date="2023-09" db="EMBL/GenBank/DDBJ databases">
        <title>Nesidiocoris tenuis whole genome shotgun sequence.</title>
        <authorList>
            <person name="Shibata T."/>
            <person name="Shimoda M."/>
            <person name="Kobayashi T."/>
            <person name="Uehara T."/>
        </authorList>
    </citation>
    <scope>NUCLEOTIDE SEQUENCE [LARGE SCALE GENOMIC DNA]</scope>
    <source>
        <strain evidence="1 2">Japan</strain>
    </source>
</reference>
<sequence length="123" mass="13750">MERPNTKIVDLKQADRFDGVAINGVFEYEKKKEMRESECTGLVRSGALFWVKCVGRGSQCSCTSMSKGTAHFLITCSLQPQTLETAPNCDDVPSYYLYLNTRSNPGSPFAMHNRDSAVEKNML</sequence>
<dbReference type="EMBL" id="AP028910">
    <property type="protein sequence ID" value="BES90680.1"/>
    <property type="molecule type" value="Genomic_DNA"/>
</dbReference>
<accession>A0ABN7AEG8</accession>
<evidence type="ECO:0008006" key="3">
    <source>
        <dbReference type="Google" id="ProtNLM"/>
    </source>
</evidence>
<evidence type="ECO:0000313" key="2">
    <source>
        <dbReference type="Proteomes" id="UP001307889"/>
    </source>
</evidence>